<proteinExistence type="predicted"/>
<feature type="compositionally biased region" description="Low complexity" evidence="1">
    <location>
        <begin position="1"/>
        <end position="50"/>
    </location>
</feature>
<protein>
    <submittedName>
        <fullName evidence="2">Uncharacterized protein</fullName>
    </submittedName>
</protein>
<evidence type="ECO:0000313" key="2">
    <source>
        <dbReference type="EMBL" id="MET9848135.1"/>
    </source>
</evidence>
<dbReference type="RefSeq" id="WP_355399818.1">
    <property type="nucleotide sequence ID" value="NZ_JBEGHN010000004.1"/>
</dbReference>
<keyword evidence="3" id="KW-1185">Reference proteome</keyword>
<dbReference type="Proteomes" id="UP001550210">
    <property type="component" value="Unassembled WGS sequence"/>
</dbReference>
<feature type="region of interest" description="Disordered" evidence="1">
    <location>
        <begin position="1"/>
        <end position="65"/>
    </location>
</feature>
<name>A0ABV2V547_9ACTN</name>
<accession>A0ABV2V547</accession>
<evidence type="ECO:0000256" key="1">
    <source>
        <dbReference type="SAM" id="MobiDB-lite"/>
    </source>
</evidence>
<dbReference type="EMBL" id="JBEXPZ010000037">
    <property type="protein sequence ID" value="MET9848135.1"/>
    <property type="molecule type" value="Genomic_DNA"/>
</dbReference>
<comment type="caution">
    <text evidence="2">The sequence shown here is derived from an EMBL/GenBank/DDBJ whole genome shotgun (WGS) entry which is preliminary data.</text>
</comment>
<organism evidence="2 3">
    <name type="scientific">Streptomyces ossamyceticus</name>
    <dbReference type="NCBI Taxonomy" id="249581"/>
    <lineage>
        <taxon>Bacteria</taxon>
        <taxon>Bacillati</taxon>
        <taxon>Actinomycetota</taxon>
        <taxon>Actinomycetes</taxon>
        <taxon>Kitasatosporales</taxon>
        <taxon>Streptomycetaceae</taxon>
        <taxon>Streptomyces</taxon>
    </lineage>
</organism>
<evidence type="ECO:0000313" key="3">
    <source>
        <dbReference type="Proteomes" id="UP001550210"/>
    </source>
</evidence>
<gene>
    <name evidence="2" type="ORF">ABZZ21_27060</name>
</gene>
<sequence length="301" mass="31139">MTVTTGAGAQPQGAQPQGAQPQGAYPPSSPGAYPSATNSPGAYPSVSPGGSVSGGASTGPSVGERVRERVRSGLGLIGPRHGRHTLSVEQLDTLALPIGDDGVVIGVDAEGQPAVLGVNRPTPYDVVLIGGLWTAQVLALRAAATGARVAVETGRAQLWMQMVHAMGGGQNGMTVYDVGRVPPQGASAGNPVLVVRDCGMRPPRGRVVSGPWQSVLTLLPYLSPVAPRLIRQARLVGVQRVSPDEAAELGRTMALPRADVESLPTLADGVTLWCADRDRQYVMTQPTDAETGLLGTPRRMD</sequence>
<reference evidence="2 3" key="1">
    <citation type="submission" date="2024-06" db="EMBL/GenBank/DDBJ databases">
        <title>The Natural Products Discovery Center: Release of the First 8490 Sequenced Strains for Exploring Actinobacteria Biosynthetic Diversity.</title>
        <authorList>
            <person name="Kalkreuter E."/>
            <person name="Kautsar S.A."/>
            <person name="Yang D."/>
            <person name="Bader C.D."/>
            <person name="Teijaro C.N."/>
            <person name="Fluegel L."/>
            <person name="Davis C.M."/>
            <person name="Simpson J.R."/>
            <person name="Lauterbach L."/>
            <person name="Steele A.D."/>
            <person name="Gui C."/>
            <person name="Meng S."/>
            <person name="Li G."/>
            <person name="Viehrig K."/>
            <person name="Ye F."/>
            <person name="Su P."/>
            <person name="Kiefer A.F."/>
            <person name="Nichols A."/>
            <person name="Cepeda A.J."/>
            <person name="Yan W."/>
            <person name="Fan B."/>
            <person name="Jiang Y."/>
            <person name="Adhikari A."/>
            <person name="Zheng C.-J."/>
            <person name="Schuster L."/>
            <person name="Cowan T.M."/>
            <person name="Smanski M.J."/>
            <person name="Chevrette M.G."/>
            <person name="De Carvalho L.P.S."/>
            <person name="Shen B."/>
        </authorList>
    </citation>
    <scope>NUCLEOTIDE SEQUENCE [LARGE SCALE GENOMIC DNA]</scope>
    <source>
        <strain evidence="2 3">NPDC006434</strain>
    </source>
</reference>